<name>A0A3G9J7K7_9BACL</name>
<dbReference type="EMBL" id="AP019308">
    <property type="protein sequence ID" value="BBH21771.1"/>
    <property type="molecule type" value="Genomic_DNA"/>
</dbReference>
<reference evidence="1 2" key="1">
    <citation type="submission" date="2018-11" db="EMBL/GenBank/DDBJ databases">
        <title>Complete genome sequence of Paenibacillus baekrokdamisoli strain KCTC 33723.</title>
        <authorList>
            <person name="Kang S.W."/>
            <person name="Lee K.C."/>
            <person name="Kim K.K."/>
            <person name="Kim J.S."/>
            <person name="Kim D.S."/>
            <person name="Ko S.H."/>
            <person name="Yang S.H."/>
            <person name="Lee J.S."/>
        </authorList>
    </citation>
    <scope>NUCLEOTIDE SEQUENCE [LARGE SCALE GENOMIC DNA]</scope>
    <source>
        <strain evidence="1 2">KCTC 33723</strain>
    </source>
</reference>
<evidence type="ECO:0000313" key="1">
    <source>
        <dbReference type="EMBL" id="BBH21771.1"/>
    </source>
</evidence>
<dbReference type="OrthoDB" id="2612817at2"/>
<dbReference type="SUPFAM" id="SSF69322">
    <property type="entry name" value="Tricorn protease domain 2"/>
    <property type="match status" value="1"/>
</dbReference>
<protein>
    <submittedName>
        <fullName evidence="1">Uncharacterized protein</fullName>
    </submittedName>
</protein>
<evidence type="ECO:0000313" key="2">
    <source>
        <dbReference type="Proteomes" id="UP000275368"/>
    </source>
</evidence>
<gene>
    <name evidence="1" type="ORF">Back11_31160</name>
</gene>
<dbReference type="AlphaFoldDB" id="A0A3G9J7K7"/>
<sequence>MKAANGWSILLILVLLFAAGCKNTEPEVEKPDPMFPVMERVKSVAVTNDEGTEVLANLENEEVIAALLLGLHDAVPSYIEDPEPSGKLLKVKMTNESATQTYTVNDLRETDSLDYSVKIYVDNSDGPSRAWVLPTAWARLLLGYDSSMNEEPLLYASVNTLSNSVVVQSNRNMNRDSVDKAIKDTLVTSMMETNDQLDYHIYWSDPQRFVIRFAKVGEGNSLLFRLDGVMAETGESFASKSQPFRNQVIVYGKSSGLRWVNTNREIEREQKYDSAVLIQPIWSDNQQDSLLVYHHNDSQSLIKLSTGDIHAMNLTEWPQLKKGYGNDYGTGVLYADRFTSGMSYAVKENKTVYRVNSRTGEASKLYVSEKPIYGIAASPDNKRVAILVSSDSIISSFADLIVLNSLGKEIFRKNKASFSGHSDGFLFVYPISWLDNHRIGVIFQGKGDEEFLRGKAYINIEDASMKKEADVSLPDEAMQLLENYIGGTDAEILRVLPNPSGEKERYYAVQIAATGIWLIDVISHKVSWLGPGTLIQWNDLGEVVLWHSQDSIAFIGL</sequence>
<proteinExistence type="predicted"/>
<accession>A0A3G9J7K7</accession>
<keyword evidence="2" id="KW-1185">Reference proteome</keyword>
<dbReference type="PROSITE" id="PS51257">
    <property type="entry name" value="PROKAR_LIPOPROTEIN"/>
    <property type="match status" value="1"/>
</dbReference>
<organism evidence="1 2">
    <name type="scientific">Paenibacillus baekrokdamisoli</name>
    <dbReference type="NCBI Taxonomy" id="1712516"/>
    <lineage>
        <taxon>Bacteria</taxon>
        <taxon>Bacillati</taxon>
        <taxon>Bacillota</taxon>
        <taxon>Bacilli</taxon>
        <taxon>Bacillales</taxon>
        <taxon>Paenibacillaceae</taxon>
        <taxon>Paenibacillus</taxon>
    </lineage>
</organism>
<dbReference type="RefSeq" id="WP_125658785.1">
    <property type="nucleotide sequence ID" value="NZ_AP019308.1"/>
</dbReference>
<dbReference type="KEGG" id="pbk:Back11_31160"/>
<dbReference type="Proteomes" id="UP000275368">
    <property type="component" value="Chromosome"/>
</dbReference>